<evidence type="ECO:0000313" key="1">
    <source>
        <dbReference type="EMBL" id="KAL3687160.1"/>
    </source>
</evidence>
<dbReference type="InterPro" id="IPR035204">
    <property type="entry name" value="NDUFB11"/>
</dbReference>
<dbReference type="Proteomes" id="UP001633002">
    <property type="component" value="Unassembled WGS sequence"/>
</dbReference>
<comment type="caution">
    <text evidence="1">The sequence shown here is derived from an EMBL/GenBank/DDBJ whole genome shotgun (WGS) entry which is preliminary data.</text>
</comment>
<sequence>MVVSFCSEPLMRSHDLTHGPPDNMTHGRQLLPWASDSRRRRVENRWAKMAFIMEFAENWIRRSMEDPEERDEKFRKHVQSTKAKCDTLKQQWAQPIKQYGSWNSDKNNHKFLMDLRLGRVPGRTDPVEESAQSQSRL</sequence>
<dbReference type="EMBL" id="JBJQOH010000004">
    <property type="protein sequence ID" value="KAL3687160.1"/>
    <property type="molecule type" value="Genomic_DNA"/>
</dbReference>
<name>A0ABD3H9W0_9MARC</name>
<proteinExistence type="predicted"/>
<organism evidence="1 2">
    <name type="scientific">Riccia sorocarpa</name>
    <dbReference type="NCBI Taxonomy" id="122646"/>
    <lineage>
        <taxon>Eukaryota</taxon>
        <taxon>Viridiplantae</taxon>
        <taxon>Streptophyta</taxon>
        <taxon>Embryophyta</taxon>
        <taxon>Marchantiophyta</taxon>
        <taxon>Marchantiopsida</taxon>
        <taxon>Marchantiidae</taxon>
        <taxon>Marchantiales</taxon>
        <taxon>Ricciaceae</taxon>
        <taxon>Riccia</taxon>
    </lineage>
</organism>
<dbReference type="PANTHER" id="PTHR37709">
    <property type="entry name" value="EXPRESSED PROTEIN"/>
    <property type="match status" value="1"/>
</dbReference>
<gene>
    <name evidence="1" type="ORF">R1sor_013469</name>
</gene>
<dbReference type="AlphaFoldDB" id="A0ABD3H9W0"/>
<dbReference type="PANTHER" id="PTHR37709:SF1">
    <property type="entry name" value="EXPRESSED PROTEIN"/>
    <property type="match status" value="1"/>
</dbReference>
<keyword evidence="2" id="KW-1185">Reference proteome</keyword>
<reference evidence="1 2" key="1">
    <citation type="submission" date="2024-09" db="EMBL/GenBank/DDBJ databases">
        <title>Chromosome-scale assembly of Riccia sorocarpa.</title>
        <authorList>
            <person name="Paukszto L."/>
        </authorList>
    </citation>
    <scope>NUCLEOTIDE SEQUENCE [LARGE SCALE GENOMIC DNA]</scope>
    <source>
        <strain evidence="1">LP-2024</strain>
        <tissue evidence="1">Aerial parts of the thallus</tissue>
    </source>
</reference>
<evidence type="ECO:0000313" key="2">
    <source>
        <dbReference type="Proteomes" id="UP001633002"/>
    </source>
</evidence>
<dbReference type="Pfam" id="PF17250">
    <property type="entry name" value="NDUFB11"/>
    <property type="match status" value="1"/>
</dbReference>
<accession>A0ABD3H9W0</accession>
<protein>
    <submittedName>
        <fullName evidence="1">Uncharacterized protein</fullName>
    </submittedName>
</protein>